<evidence type="ECO:0000313" key="3">
    <source>
        <dbReference type="Proteomes" id="UP001162162"/>
    </source>
</evidence>
<evidence type="ECO:0000259" key="1">
    <source>
        <dbReference type="Pfam" id="PF17867"/>
    </source>
</evidence>
<keyword evidence="3" id="KW-1185">Reference proteome</keyword>
<evidence type="ECO:0000313" key="2">
    <source>
        <dbReference type="EMBL" id="KAJ8936234.1"/>
    </source>
</evidence>
<gene>
    <name evidence="2" type="ORF">NQ318_010649</name>
</gene>
<reference evidence="2" key="1">
    <citation type="journal article" date="2023" name="Insect Mol. Biol.">
        <title>Genome sequencing provides insights into the evolution of gene families encoding plant cell wall-degrading enzymes in longhorned beetles.</title>
        <authorList>
            <person name="Shin N.R."/>
            <person name="Okamura Y."/>
            <person name="Kirsch R."/>
            <person name="Pauchet Y."/>
        </authorList>
    </citation>
    <scope>NUCLEOTIDE SEQUENCE</scope>
    <source>
        <strain evidence="2">AMC_N1</strain>
    </source>
</reference>
<protein>
    <recommendedName>
        <fullName evidence="1">Midasin AAA lid domain-containing protein</fullName>
    </recommendedName>
</protein>
<accession>A0AAV8XCA4</accession>
<proteinExistence type="predicted"/>
<organism evidence="2 3">
    <name type="scientific">Aromia moschata</name>
    <dbReference type="NCBI Taxonomy" id="1265417"/>
    <lineage>
        <taxon>Eukaryota</taxon>
        <taxon>Metazoa</taxon>
        <taxon>Ecdysozoa</taxon>
        <taxon>Arthropoda</taxon>
        <taxon>Hexapoda</taxon>
        <taxon>Insecta</taxon>
        <taxon>Pterygota</taxon>
        <taxon>Neoptera</taxon>
        <taxon>Endopterygota</taxon>
        <taxon>Coleoptera</taxon>
        <taxon>Polyphaga</taxon>
        <taxon>Cucujiformia</taxon>
        <taxon>Chrysomeloidea</taxon>
        <taxon>Cerambycidae</taxon>
        <taxon>Cerambycinae</taxon>
        <taxon>Callichromatini</taxon>
        <taxon>Aromia</taxon>
    </lineage>
</organism>
<name>A0AAV8XCA4_9CUCU</name>
<comment type="caution">
    <text evidence="2">The sequence shown here is derived from an EMBL/GenBank/DDBJ whole genome shotgun (WGS) entry which is preliminary data.</text>
</comment>
<feature type="domain" description="Midasin AAA lid" evidence="1">
    <location>
        <begin position="1"/>
        <end position="76"/>
    </location>
</feature>
<dbReference type="AlphaFoldDB" id="A0AAV8XCA4"/>
<sequence length="83" mass="9672">MIEFNARLVKRTRRSHSGKQGCPLGVQPSDLTRWCEAVLYHYNVNPNLERKFQPESVVQLIYADRMRTLADKEKVGRDIRGDL</sequence>
<dbReference type="InterPro" id="IPR040848">
    <property type="entry name" value="AAA_lid_7"/>
</dbReference>
<dbReference type="Pfam" id="PF17867">
    <property type="entry name" value="AAA_lid_7"/>
    <property type="match status" value="1"/>
</dbReference>
<dbReference type="EMBL" id="JAPWTK010000767">
    <property type="protein sequence ID" value="KAJ8936234.1"/>
    <property type="molecule type" value="Genomic_DNA"/>
</dbReference>
<dbReference type="Proteomes" id="UP001162162">
    <property type="component" value="Unassembled WGS sequence"/>
</dbReference>